<comment type="function">
    <text evidence="10">Catalyzes the transfer of pyrophosphate from adenosine triphosphate (ATP) to 6-hydroxymethyl-7,8-dihydropterin, an enzymatic step in folate biosynthesis pathway.</text>
</comment>
<dbReference type="EMBL" id="FOHV01000001">
    <property type="protein sequence ID" value="SES63665.1"/>
    <property type="molecule type" value="Genomic_DNA"/>
</dbReference>
<evidence type="ECO:0000256" key="11">
    <source>
        <dbReference type="ARBA" id="ARBA00029766"/>
    </source>
</evidence>
<evidence type="ECO:0000256" key="1">
    <source>
        <dbReference type="ARBA" id="ARBA00005051"/>
    </source>
</evidence>
<dbReference type="PANTHER" id="PTHR43071">
    <property type="entry name" value="2-AMINO-4-HYDROXY-6-HYDROXYMETHYLDIHYDROPTERIDINE PYROPHOSPHOKINASE"/>
    <property type="match status" value="1"/>
</dbReference>
<proteinExistence type="inferred from homology"/>
<dbReference type="PANTHER" id="PTHR43071:SF1">
    <property type="entry name" value="2-AMINO-4-HYDROXY-6-HYDROXYMETHYLDIHYDROPTERIDINE PYROPHOSPHOKINASE"/>
    <property type="match status" value="1"/>
</dbReference>
<evidence type="ECO:0000256" key="3">
    <source>
        <dbReference type="ARBA" id="ARBA00013253"/>
    </source>
</evidence>
<keyword evidence="5" id="KW-0808">Transferase</keyword>
<evidence type="ECO:0000256" key="8">
    <source>
        <dbReference type="ARBA" id="ARBA00022840"/>
    </source>
</evidence>
<keyword evidence="7 14" id="KW-0418">Kinase</keyword>
<dbReference type="AlphaFoldDB" id="A0A1H9Y4N6"/>
<keyword evidence="15" id="KW-1185">Reference proteome</keyword>
<dbReference type="PROSITE" id="PS00794">
    <property type="entry name" value="HPPK"/>
    <property type="match status" value="1"/>
</dbReference>
<dbReference type="GO" id="GO:0003848">
    <property type="term" value="F:2-amino-4-hydroxy-6-hydroxymethyldihydropteridine diphosphokinase activity"/>
    <property type="evidence" value="ECO:0007669"/>
    <property type="project" value="UniProtKB-EC"/>
</dbReference>
<sequence>MNEHNTITANNPYHTVYLALGSNLGDPYANVNFAIEQIKKLPNSKWMCVSSFYRTKPLGGLSQDDYLNAVACIETQLSPIELLDKTQSIELKAGRIRTQERFASRTLDIDILLFGNEIVENDRLTIPHYGLKSREFMLYPLFEIAPDLILPEGEFLSALISKTDKNEMQPW</sequence>
<dbReference type="SUPFAM" id="SSF55083">
    <property type="entry name" value="6-hydroxymethyl-7,8-dihydropterin pyrophosphokinase, HPPK"/>
    <property type="match status" value="1"/>
</dbReference>
<keyword evidence="8" id="KW-0067">ATP-binding</keyword>
<dbReference type="GO" id="GO:0016301">
    <property type="term" value="F:kinase activity"/>
    <property type="evidence" value="ECO:0007669"/>
    <property type="project" value="UniProtKB-KW"/>
</dbReference>
<dbReference type="Proteomes" id="UP000242642">
    <property type="component" value="Unassembled WGS sequence"/>
</dbReference>
<dbReference type="RefSeq" id="WP_093316463.1">
    <property type="nucleotide sequence ID" value="NZ_FOHV01000001.1"/>
</dbReference>
<name>A0A1H9Y4N6_9GAMM</name>
<evidence type="ECO:0000256" key="4">
    <source>
        <dbReference type="ARBA" id="ARBA00016218"/>
    </source>
</evidence>
<organism evidence="14 15">
    <name type="scientific">Thorsellia anophelis DSM 18579</name>
    <dbReference type="NCBI Taxonomy" id="1123402"/>
    <lineage>
        <taxon>Bacteria</taxon>
        <taxon>Pseudomonadati</taxon>
        <taxon>Pseudomonadota</taxon>
        <taxon>Gammaproteobacteria</taxon>
        <taxon>Enterobacterales</taxon>
        <taxon>Thorselliaceae</taxon>
        <taxon>Thorsellia</taxon>
    </lineage>
</organism>
<dbReference type="CDD" id="cd00483">
    <property type="entry name" value="HPPK"/>
    <property type="match status" value="1"/>
</dbReference>
<accession>A0A1H9Y4N6</accession>
<dbReference type="Pfam" id="PF01288">
    <property type="entry name" value="HPPK"/>
    <property type="match status" value="1"/>
</dbReference>
<dbReference type="UniPathway" id="UPA00077">
    <property type="reaction ID" value="UER00155"/>
</dbReference>
<dbReference type="GO" id="GO:0046656">
    <property type="term" value="P:folic acid biosynthetic process"/>
    <property type="evidence" value="ECO:0007669"/>
    <property type="project" value="UniProtKB-KW"/>
</dbReference>
<dbReference type="GO" id="GO:0046654">
    <property type="term" value="P:tetrahydrofolate biosynthetic process"/>
    <property type="evidence" value="ECO:0007669"/>
    <property type="project" value="UniProtKB-UniPathway"/>
</dbReference>
<protein>
    <recommendedName>
        <fullName evidence="4">2-amino-4-hydroxy-6-hydroxymethyldihydropteridine pyrophosphokinase</fullName>
        <ecNumber evidence="3">2.7.6.3</ecNumber>
    </recommendedName>
    <alternativeName>
        <fullName evidence="11">6-hydroxymethyl-7,8-dihydropterin pyrophosphokinase</fullName>
    </alternativeName>
    <alternativeName>
        <fullName evidence="12">7,8-dihydro-6-hydroxymethylpterin-pyrophosphokinase</fullName>
    </alternativeName>
</protein>
<dbReference type="EC" id="2.7.6.3" evidence="3"/>
<evidence type="ECO:0000256" key="7">
    <source>
        <dbReference type="ARBA" id="ARBA00022777"/>
    </source>
</evidence>
<keyword evidence="6" id="KW-0547">Nucleotide-binding</keyword>
<reference evidence="15" key="1">
    <citation type="submission" date="2016-10" db="EMBL/GenBank/DDBJ databases">
        <authorList>
            <person name="Varghese N."/>
            <person name="Submissions S."/>
        </authorList>
    </citation>
    <scope>NUCLEOTIDE SEQUENCE [LARGE SCALE GENOMIC DNA]</scope>
    <source>
        <strain evidence="15">DSM 18579</strain>
    </source>
</reference>
<dbReference type="InterPro" id="IPR035907">
    <property type="entry name" value="Hppk_sf"/>
</dbReference>
<evidence type="ECO:0000256" key="2">
    <source>
        <dbReference type="ARBA" id="ARBA00005810"/>
    </source>
</evidence>
<comment type="pathway">
    <text evidence="1">Cofactor biosynthesis; tetrahydrofolate biosynthesis; 2-amino-4-hydroxy-6-hydroxymethyl-7,8-dihydropteridine diphosphate from 7,8-dihydroneopterin triphosphate: step 4/4.</text>
</comment>
<keyword evidence="9" id="KW-0289">Folate biosynthesis</keyword>
<evidence type="ECO:0000256" key="5">
    <source>
        <dbReference type="ARBA" id="ARBA00022679"/>
    </source>
</evidence>
<evidence type="ECO:0000256" key="10">
    <source>
        <dbReference type="ARBA" id="ARBA00029409"/>
    </source>
</evidence>
<dbReference type="InterPro" id="IPR000550">
    <property type="entry name" value="Hppk"/>
</dbReference>
<comment type="similarity">
    <text evidence="2">Belongs to the HPPK family.</text>
</comment>
<evidence type="ECO:0000256" key="9">
    <source>
        <dbReference type="ARBA" id="ARBA00022909"/>
    </source>
</evidence>
<dbReference type="STRING" id="1123402.SAMN02583745_00046"/>
<dbReference type="GO" id="GO:0005524">
    <property type="term" value="F:ATP binding"/>
    <property type="evidence" value="ECO:0007669"/>
    <property type="project" value="UniProtKB-KW"/>
</dbReference>
<feature type="domain" description="7,8-dihydro-6-hydroxymethylpterin-pyrophosphokinase" evidence="13">
    <location>
        <begin position="101"/>
        <end position="112"/>
    </location>
</feature>
<gene>
    <name evidence="14" type="ORF">SAMN02583745_00046</name>
</gene>
<dbReference type="Gene3D" id="3.30.70.560">
    <property type="entry name" value="7,8-Dihydro-6-hydroxymethylpterin-pyrophosphokinase HPPK"/>
    <property type="match status" value="1"/>
</dbReference>
<evidence type="ECO:0000313" key="15">
    <source>
        <dbReference type="Proteomes" id="UP000242642"/>
    </source>
</evidence>
<evidence type="ECO:0000259" key="13">
    <source>
        <dbReference type="PROSITE" id="PS00794"/>
    </source>
</evidence>
<dbReference type="NCBIfam" id="TIGR01498">
    <property type="entry name" value="folK"/>
    <property type="match status" value="1"/>
</dbReference>
<evidence type="ECO:0000313" key="14">
    <source>
        <dbReference type="EMBL" id="SES63665.1"/>
    </source>
</evidence>
<dbReference type="OrthoDB" id="9808041at2"/>
<evidence type="ECO:0000256" key="12">
    <source>
        <dbReference type="ARBA" id="ARBA00033413"/>
    </source>
</evidence>
<evidence type="ECO:0000256" key="6">
    <source>
        <dbReference type="ARBA" id="ARBA00022741"/>
    </source>
</evidence>